<protein>
    <submittedName>
        <fullName evidence="2">Uncharacterized protein</fullName>
    </submittedName>
</protein>
<feature type="compositionally biased region" description="Basic and acidic residues" evidence="1">
    <location>
        <begin position="54"/>
        <end position="104"/>
    </location>
</feature>
<sequence length="104" mass="12256">MGEEPKNERIEKANELRNKAIKDGKDLNENDFLSEKAFDEKYPEETVGYPEISTEDKNLDLKEKEIEEAKSESNAERSLEQLRNERIEKDNELRNKAIKEEENK</sequence>
<dbReference type="EMBL" id="NIZT01000008">
    <property type="protein sequence ID" value="RBQ24247.1"/>
    <property type="molecule type" value="Genomic_DNA"/>
</dbReference>
<keyword evidence="3" id="KW-1185">Reference proteome</keyword>
<feature type="region of interest" description="Disordered" evidence="1">
    <location>
        <begin position="17"/>
        <end position="104"/>
    </location>
</feature>
<gene>
    <name evidence="2" type="ORF">ALNOE001_03640</name>
</gene>
<dbReference type="Proteomes" id="UP000253099">
    <property type="component" value="Unassembled WGS sequence"/>
</dbReference>
<organism evidence="2 3">
    <name type="scientific">Candidatus Methanobinarius endosymbioticus</name>
    <dbReference type="NCBI Taxonomy" id="2006182"/>
    <lineage>
        <taxon>Archaea</taxon>
        <taxon>Methanobacteriati</taxon>
        <taxon>Methanobacteriota</taxon>
        <taxon>Methanomada group</taxon>
        <taxon>Methanobacteria</taxon>
        <taxon>Methanobacteriales</taxon>
        <taxon>Methanobacteriaceae</taxon>
        <taxon>Candidatus Methanobinarius</taxon>
    </lineage>
</organism>
<reference evidence="2 3" key="1">
    <citation type="submission" date="2018-06" db="EMBL/GenBank/DDBJ databases">
        <title>Genomic insight into two independent archaeal endosymbiosis events.</title>
        <authorList>
            <person name="Lind A.E."/>
            <person name="Lewis W.H."/>
            <person name="Spang A."/>
            <person name="Guy L."/>
            <person name="Embley M.T."/>
            <person name="Ettema T.J.G."/>
        </authorList>
    </citation>
    <scope>NUCLEOTIDE SEQUENCE [LARGE SCALE GENOMIC DNA]</scope>
    <source>
        <strain evidence="2">NOE</strain>
    </source>
</reference>
<proteinExistence type="predicted"/>
<name>A0A366MDY9_9EURY</name>
<accession>A0A366MDY9</accession>
<feature type="compositionally biased region" description="Basic and acidic residues" evidence="1">
    <location>
        <begin position="17"/>
        <end position="44"/>
    </location>
</feature>
<evidence type="ECO:0000313" key="2">
    <source>
        <dbReference type="EMBL" id="RBQ24247.1"/>
    </source>
</evidence>
<comment type="caution">
    <text evidence="2">The sequence shown here is derived from an EMBL/GenBank/DDBJ whole genome shotgun (WGS) entry which is preliminary data.</text>
</comment>
<dbReference type="AlphaFoldDB" id="A0A366MDY9"/>
<evidence type="ECO:0000313" key="3">
    <source>
        <dbReference type="Proteomes" id="UP000253099"/>
    </source>
</evidence>
<evidence type="ECO:0000256" key="1">
    <source>
        <dbReference type="SAM" id="MobiDB-lite"/>
    </source>
</evidence>